<gene>
    <name evidence="2" type="ORF">VitviT2T_020598</name>
</gene>
<dbReference type="InterPro" id="IPR025525">
    <property type="entry name" value="hAT-like_transposase_RNase-H"/>
</dbReference>
<organism evidence="2 3">
    <name type="scientific">Vitis vinifera</name>
    <name type="common">Grape</name>
    <dbReference type="NCBI Taxonomy" id="29760"/>
    <lineage>
        <taxon>Eukaryota</taxon>
        <taxon>Viridiplantae</taxon>
        <taxon>Streptophyta</taxon>
        <taxon>Embryophyta</taxon>
        <taxon>Tracheophyta</taxon>
        <taxon>Spermatophyta</taxon>
        <taxon>Magnoliopsida</taxon>
        <taxon>eudicotyledons</taxon>
        <taxon>Gunneridae</taxon>
        <taxon>Pentapetalae</taxon>
        <taxon>rosids</taxon>
        <taxon>Vitales</taxon>
        <taxon>Vitaceae</taxon>
        <taxon>Viteae</taxon>
        <taxon>Vitis</taxon>
    </lineage>
</organism>
<dbReference type="Proteomes" id="UP001227230">
    <property type="component" value="Chromosome 13"/>
</dbReference>
<dbReference type="InterPro" id="IPR012337">
    <property type="entry name" value="RNaseH-like_sf"/>
</dbReference>
<proteinExistence type="predicted"/>
<evidence type="ECO:0000313" key="2">
    <source>
        <dbReference type="EMBL" id="WKA02406.1"/>
    </source>
</evidence>
<dbReference type="EMBL" id="CP126660">
    <property type="protein sequence ID" value="WKA02406.1"/>
    <property type="molecule type" value="Genomic_DNA"/>
</dbReference>
<feature type="domain" description="hAT-like transposase RNase-H fold" evidence="1">
    <location>
        <begin position="68"/>
        <end position="158"/>
    </location>
</feature>
<name>A0ABY9D4X3_VITVI</name>
<protein>
    <recommendedName>
        <fullName evidence="1">hAT-like transposase RNase-H fold domain-containing protein</fullName>
    </recommendedName>
</protein>
<accession>A0ABY9D4X3</accession>
<dbReference type="SUPFAM" id="SSF53098">
    <property type="entry name" value="Ribonuclease H-like"/>
    <property type="match status" value="1"/>
</dbReference>
<dbReference type="Pfam" id="PF14372">
    <property type="entry name" value="hAT-like_RNase-H"/>
    <property type="match status" value="1"/>
</dbReference>
<keyword evidence="3" id="KW-1185">Reference proteome</keyword>
<sequence length="255" mass="29820">MYKMVDVALQQQRAIDVYCSEPPTQDLQDFLKENRLDDEDWENPKFAKELLRVCDGSMECCSSVYRPRVCEVVHQLGEICLFFQAYANVPRFEDVIRKMKEKFHEYWDELPVIFGLASILNPRTKTTMLKVLIELIYDNNMKNLDKMESELNRLFEEYRAKTPKNVVDPSSSKATTKIAKYRKMKQPEYVKSWGSSELQDYLNEPLIQRYCWQIRGLAASINSPCVRRGRLGECTIRLGYAPFLQAIAFRRVGSV</sequence>
<reference evidence="2 3" key="1">
    <citation type="journal article" date="2023" name="Hortic Res">
        <title>The complete reference genome for grapevine (Vitis vinifera L.) genetics and breeding.</title>
        <authorList>
            <person name="Shi X."/>
            <person name="Cao S."/>
            <person name="Wang X."/>
            <person name="Huang S."/>
            <person name="Wang Y."/>
            <person name="Liu Z."/>
            <person name="Liu W."/>
            <person name="Leng X."/>
            <person name="Peng Y."/>
            <person name="Wang N."/>
            <person name="Wang Y."/>
            <person name="Ma Z."/>
            <person name="Xu X."/>
            <person name="Zhang F."/>
            <person name="Xue H."/>
            <person name="Zhong H."/>
            <person name="Wang Y."/>
            <person name="Zhang K."/>
            <person name="Velt A."/>
            <person name="Avia K."/>
            <person name="Holtgrawe D."/>
            <person name="Grimplet J."/>
            <person name="Matus J.T."/>
            <person name="Ware D."/>
            <person name="Wu X."/>
            <person name="Wang H."/>
            <person name="Liu C."/>
            <person name="Fang Y."/>
            <person name="Rustenholz C."/>
            <person name="Cheng Z."/>
            <person name="Xiao H."/>
            <person name="Zhou Y."/>
        </authorList>
    </citation>
    <scope>NUCLEOTIDE SEQUENCE [LARGE SCALE GENOMIC DNA]</scope>
    <source>
        <strain evidence="3">cv. Pinot noir / PN40024</strain>
        <tissue evidence="2">Leaf</tissue>
    </source>
</reference>
<dbReference type="PANTHER" id="PTHR23272">
    <property type="entry name" value="BED FINGER-RELATED"/>
    <property type="match status" value="1"/>
</dbReference>
<dbReference type="PANTHER" id="PTHR23272:SF161">
    <property type="entry name" value="ZINC FINGER BED DOMAIN-CONTAINING PROTEIN RICESLEEPER 1-LIKE"/>
    <property type="match status" value="1"/>
</dbReference>
<evidence type="ECO:0000313" key="3">
    <source>
        <dbReference type="Proteomes" id="UP001227230"/>
    </source>
</evidence>
<evidence type="ECO:0000259" key="1">
    <source>
        <dbReference type="Pfam" id="PF14372"/>
    </source>
</evidence>